<feature type="domain" description="GFO/IDH/MocA-like oxidoreductase" evidence="7">
    <location>
        <begin position="149"/>
        <end position="251"/>
    </location>
</feature>
<dbReference type="Pfam" id="PF22725">
    <property type="entry name" value="GFO_IDH_MocA_C3"/>
    <property type="match status" value="1"/>
</dbReference>
<evidence type="ECO:0000313" key="9">
    <source>
        <dbReference type="Proteomes" id="UP000829685"/>
    </source>
</evidence>
<evidence type="ECO:0000256" key="1">
    <source>
        <dbReference type="ARBA" id="ARBA00010928"/>
    </source>
</evidence>
<dbReference type="GO" id="GO:0047837">
    <property type="term" value="F:D-xylose 1-dehydrogenase (NADP+) activity"/>
    <property type="evidence" value="ECO:0007669"/>
    <property type="project" value="UniProtKB-EC"/>
</dbReference>
<evidence type="ECO:0000259" key="7">
    <source>
        <dbReference type="Pfam" id="PF22725"/>
    </source>
</evidence>
<name>A0A9Q0AS22_9PEZI</name>
<dbReference type="PANTHER" id="PTHR22604:SF115">
    <property type="entry name" value="DIHYDRODIOL DEHYDROGENASE, PUTATIVE (AFU_ORTHOLOGUE AFUA_1G07520)-RELATED"/>
    <property type="match status" value="1"/>
</dbReference>
<gene>
    <name evidence="8" type="ORF">JX265_005051</name>
</gene>
<dbReference type="InterPro" id="IPR023213">
    <property type="entry name" value="CAT-like_dom_sf"/>
</dbReference>
<organism evidence="8 9">
    <name type="scientific">Neoarthrinium moseri</name>
    <dbReference type="NCBI Taxonomy" id="1658444"/>
    <lineage>
        <taxon>Eukaryota</taxon>
        <taxon>Fungi</taxon>
        <taxon>Dikarya</taxon>
        <taxon>Ascomycota</taxon>
        <taxon>Pezizomycotina</taxon>
        <taxon>Sordariomycetes</taxon>
        <taxon>Xylariomycetidae</taxon>
        <taxon>Amphisphaeriales</taxon>
        <taxon>Apiosporaceae</taxon>
        <taxon>Neoarthrinium</taxon>
    </lineage>
</organism>
<dbReference type="SUPFAM" id="SSF55347">
    <property type="entry name" value="Glyceraldehyde-3-phosphate dehydrogenase-like, C-terminal domain"/>
    <property type="match status" value="1"/>
</dbReference>
<comment type="similarity">
    <text evidence="1">Belongs to the Gfo/Idh/MocA family.</text>
</comment>
<evidence type="ECO:0000256" key="5">
    <source>
        <dbReference type="ARBA" id="ARBA00049233"/>
    </source>
</evidence>
<sequence length="831" mass="91271">MASEPYTVRWGIMATGGIAQTFTKDLLTNPATRDVHDIAHKLVAVASSSSKASAESFLSKVKAPDGVKTYGSYAELVADPDVDIVYVATPHSHHFQNAMLALEAGKNVLCEKAFTVTAAQAKKLVDKAKAKNLFLMEAVWTRYFPLSVKVREMVQSGVIGPVYRVIADNSFGKDAPNGRIDFPDEHRMVNPDLAGGALLDLGIYSLTWLFQILYHCQPESEKEKPNVVGAINKYTTGADEMTTVVVQFPKHKSMGVGMTCLRINTDTDGHNSGGPAIKIQGPLGEIQVMGPAFKPLQYRVVKSDCNGKVEVIDCPIPQDKERNWGHGMFWEADECARCLRDGKKESATLPLSESIVIMEVMEEVLKQGDVKYPDLITTDVYDPKSPLNTGNQTLESEPDIARPMALSEASSSRCQWHQSTHGVWERDIDECEEFYRRSARGDDGCYPLTGFATFVAVSTADGTDRRIEAAFRNAWVRLRYEHPTLGSHIEDKALGGSKRVYSSFEDASQEEEWLQSTFKIVHTDSGALEWFNNSSPTFKTPTLFLVKAKAELGQTAFLRCPHDLTDGVGILHLVDHLFHHAAVAYEQGAKYAAPRWGEEQIRLSPCLRLAARIPNILSEAQTKRLHQIQKENATIYTQQRLLGLPSSASAGSTSRIQYLPHYLPKDVTDLILRGCKVIGPGVSVTHVFTAALALALADMQLREDDAYTVRYANQSMINLRPYCEPPYNTSSHVAAAYHTVSAQALGIDLIVPSKSGKTKADGLPQIATSVRDFFKTIRPACLEDDQVTLSPSVFKSITPAPGANPHAVSDGNFCPVALSSVGNIDNVRQRG</sequence>
<dbReference type="AlphaFoldDB" id="A0A9Q0AS22"/>
<evidence type="ECO:0000313" key="8">
    <source>
        <dbReference type="EMBL" id="KAI1873429.1"/>
    </source>
</evidence>
<dbReference type="InterPro" id="IPR036291">
    <property type="entry name" value="NAD(P)-bd_dom_sf"/>
</dbReference>
<dbReference type="Gene3D" id="3.30.559.30">
    <property type="entry name" value="Nonribosomal peptide synthetase, condensation domain"/>
    <property type="match status" value="1"/>
</dbReference>
<comment type="caution">
    <text evidence="8">The sequence shown here is derived from an EMBL/GenBank/DDBJ whole genome shotgun (WGS) entry which is preliminary data.</text>
</comment>
<dbReference type="InterPro" id="IPR050984">
    <property type="entry name" value="Gfo/Idh/MocA_domain"/>
</dbReference>
<comment type="catalytic activity">
    <reaction evidence="5">
        <text>D-xylose + NADP(+) = D-xylono-1,5-lactone + NADPH + H(+)</text>
        <dbReference type="Rhea" id="RHEA:22000"/>
        <dbReference type="ChEBI" id="CHEBI:15378"/>
        <dbReference type="ChEBI" id="CHEBI:15867"/>
        <dbReference type="ChEBI" id="CHEBI:53455"/>
        <dbReference type="ChEBI" id="CHEBI:57783"/>
        <dbReference type="ChEBI" id="CHEBI:58349"/>
        <dbReference type="EC" id="1.1.1.179"/>
    </reaction>
</comment>
<feature type="domain" description="Gfo/Idh/MocA-like oxidoreductase N-terminal" evidence="6">
    <location>
        <begin position="9"/>
        <end position="136"/>
    </location>
</feature>
<dbReference type="InterPro" id="IPR000683">
    <property type="entry name" value="Gfo/Idh/MocA-like_OxRdtase_N"/>
</dbReference>
<protein>
    <recommendedName>
        <fullName evidence="3">D-xylose 1-dehydrogenase (NADP(+), D-xylono-1,5-lactone-forming)</fullName>
        <ecNumber evidence="3">1.1.1.179</ecNumber>
    </recommendedName>
    <alternativeName>
        <fullName evidence="4">D-xylose-NADP dehydrogenase</fullName>
    </alternativeName>
</protein>
<evidence type="ECO:0000256" key="4">
    <source>
        <dbReference type="ARBA" id="ARBA00042988"/>
    </source>
</evidence>
<dbReference type="PANTHER" id="PTHR22604">
    <property type="entry name" value="OXIDOREDUCTASES"/>
    <property type="match status" value="1"/>
</dbReference>
<evidence type="ECO:0000259" key="6">
    <source>
        <dbReference type="Pfam" id="PF01408"/>
    </source>
</evidence>
<evidence type="ECO:0000256" key="3">
    <source>
        <dbReference type="ARBA" id="ARBA00038984"/>
    </source>
</evidence>
<dbReference type="EMBL" id="JAFIMR010000010">
    <property type="protein sequence ID" value="KAI1873429.1"/>
    <property type="molecule type" value="Genomic_DNA"/>
</dbReference>
<dbReference type="InterPro" id="IPR055170">
    <property type="entry name" value="GFO_IDH_MocA-like_dom"/>
</dbReference>
<evidence type="ECO:0000256" key="2">
    <source>
        <dbReference type="ARBA" id="ARBA00023002"/>
    </source>
</evidence>
<dbReference type="Gene3D" id="3.30.559.10">
    <property type="entry name" value="Chloramphenicol acetyltransferase-like domain"/>
    <property type="match status" value="1"/>
</dbReference>
<dbReference type="Gene3D" id="3.40.50.720">
    <property type="entry name" value="NAD(P)-binding Rossmann-like Domain"/>
    <property type="match status" value="1"/>
</dbReference>
<dbReference type="GO" id="GO:0000166">
    <property type="term" value="F:nucleotide binding"/>
    <property type="evidence" value="ECO:0007669"/>
    <property type="project" value="InterPro"/>
</dbReference>
<dbReference type="Proteomes" id="UP000829685">
    <property type="component" value="Unassembled WGS sequence"/>
</dbReference>
<dbReference type="Gene3D" id="3.30.360.10">
    <property type="entry name" value="Dihydrodipicolinate Reductase, domain 2"/>
    <property type="match status" value="1"/>
</dbReference>
<proteinExistence type="inferred from homology"/>
<keyword evidence="9" id="KW-1185">Reference proteome</keyword>
<dbReference type="SUPFAM" id="SSF51735">
    <property type="entry name" value="NAD(P)-binding Rossmann-fold domains"/>
    <property type="match status" value="1"/>
</dbReference>
<dbReference type="EC" id="1.1.1.179" evidence="3"/>
<keyword evidence="2" id="KW-0560">Oxidoreductase</keyword>
<dbReference type="Pfam" id="PF01408">
    <property type="entry name" value="GFO_IDH_MocA"/>
    <property type="match status" value="1"/>
</dbReference>
<accession>A0A9Q0AS22</accession>
<reference evidence="8" key="1">
    <citation type="submission" date="2021-03" db="EMBL/GenBank/DDBJ databases">
        <title>Revisited historic fungal species revealed as producer of novel bioactive compounds through whole genome sequencing and comparative genomics.</title>
        <authorList>
            <person name="Vignolle G.A."/>
            <person name="Hochenegger N."/>
            <person name="Mach R.L."/>
            <person name="Mach-Aigner A.R."/>
            <person name="Javad Rahimi M."/>
            <person name="Salim K.A."/>
            <person name="Chan C.M."/>
            <person name="Lim L.B.L."/>
            <person name="Cai F."/>
            <person name="Druzhinina I.S."/>
            <person name="U'Ren J.M."/>
            <person name="Derntl C."/>
        </authorList>
    </citation>
    <scope>NUCLEOTIDE SEQUENCE</scope>
    <source>
        <strain evidence="8">TUCIM 5799</strain>
    </source>
</reference>